<dbReference type="InterPro" id="IPR050985">
    <property type="entry name" value="Alpha-glycosidase_related"/>
</dbReference>
<dbReference type="Gene3D" id="2.70.98.60">
    <property type="entry name" value="alpha-galactosidase from lactobacil brevis"/>
    <property type="match status" value="1"/>
</dbReference>
<dbReference type="SUPFAM" id="SSF51445">
    <property type="entry name" value="(Trans)glycosidases"/>
    <property type="match status" value="1"/>
</dbReference>
<reference evidence="7 8" key="1">
    <citation type="submission" date="2020-08" db="EMBL/GenBank/DDBJ databases">
        <title>Sequencing the genomes of 1000 actinobacteria strains.</title>
        <authorList>
            <person name="Klenk H.-P."/>
        </authorList>
    </citation>
    <scope>NUCLEOTIDE SEQUENCE [LARGE SCALE GENOMIC DNA]</scope>
    <source>
        <strain evidence="7 8">DSM 43851</strain>
    </source>
</reference>
<name>A0A7W9NKJ5_9PSEU</name>
<dbReference type="EMBL" id="JACHIR010000001">
    <property type="protein sequence ID" value="MBB5895734.1"/>
    <property type="molecule type" value="Genomic_DNA"/>
</dbReference>
<dbReference type="InterPro" id="IPR031705">
    <property type="entry name" value="Glyco_hydro_36_C"/>
</dbReference>
<dbReference type="PANTHER" id="PTHR43053:SF3">
    <property type="entry name" value="ALPHA-GALACTOSIDASE C-RELATED"/>
    <property type="match status" value="1"/>
</dbReference>
<evidence type="ECO:0000259" key="6">
    <source>
        <dbReference type="Pfam" id="PF16875"/>
    </source>
</evidence>
<evidence type="ECO:0000256" key="2">
    <source>
        <dbReference type="ARBA" id="ARBA00012755"/>
    </source>
</evidence>
<accession>A0A7W9NKJ5</accession>
<dbReference type="GO" id="GO:0004557">
    <property type="term" value="F:alpha-galactosidase activity"/>
    <property type="evidence" value="ECO:0007669"/>
    <property type="project" value="UniProtKB-EC"/>
</dbReference>
<dbReference type="InterPro" id="IPR000111">
    <property type="entry name" value="Glyco_hydro_27/36_CS"/>
</dbReference>
<protein>
    <recommendedName>
        <fullName evidence="2">alpha-galactosidase</fullName>
        <ecNumber evidence="2">3.2.1.22</ecNumber>
    </recommendedName>
</protein>
<dbReference type="PRINTS" id="PR00743">
    <property type="entry name" value="GLHYDRLASE36"/>
</dbReference>
<feature type="domain" description="Glycosyl hydrolase family 36 C-terminal" evidence="5">
    <location>
        <begin position="609"/>
        <end position="692"/>
    </location>
</feature>
<evidence type="ECO:0000256" key="3">
    <source>
        <dbReference type="ARBA" id="ARBA00022801"/>
    </source>
</evidence>
<dbReference type="Gene3D" id="2.60.40.1180">
    <property type="entry name" value="Golgi alpha-mannosidase II"/>
    <property type="match status" value="1"/>
</dbReference>
<dbReference type="FunFam" id="3.20.20.70:FF:000118">
    <property type="entry name" value="Alpha-galactosidase"/>
    <property type="match status" value="1"/>
</dbReference>
<keyword evidence="4 7" id="KW-0326">Glycosidase</keyword>
<feature type="domain" description="Glycosyl hydrolase family 36 N-terminal" evidence="6">
    <location>
        <begin position="21"/>
        <end position="250"/>
    </location>
</feature>
<proteinExistence type="predicted"/>
<dbReference type="RefSeq" id="WP_184867487.1">
    <property type="nucleotide sequence ID" value="NZ_BAAAWY010000098.1"/>
</dbReference>
<evidence type="ECO:0000259" key="5">
    <source>
        <dbReference type="Pfam" id="PF16874"/>
    </source>
</evidence>
<organism evidence="7 8">
    <name type="scientific">Kutzneria kofuensis</name>
    <dbReference type="NCBI Taxonomy" id="103725"/>
    <lineage>
        <taxon>Bacteria</taxon>
        <taxon>Bacillati</taxon>
        <taxon>Actinomycetota</taxon>
        <taxon>Actinomycetes</taxon>
        <taxon>Pseudonocardiales</taxon>
        <taxon>Pseudonocardiaceae</taxon>
        <taxon>Kutzneria</taxon>
    </lineage>
</organism>
<sequence length="695" mass="76199">MSELISLAANGVGLVVETGPGLPRVLHWGADLGPVDDAFVLAAVPGVAPSSVDTPIRLTLLPSEQEGWLGRPGTAGHRDGSWQHVRPELLAPVAVDGNSVSFTAADPVAGVEFHVELHLDPQGVLRVRHEVVNTGADTWTVDALRLMLPVPTHATELLDLTGRWCRERSPQRSPFLHGLRARESRRGRTGHDATGLLVAGTDGFGFRHGEVWGVHLAWSGNHDHFAERLAEGVSVLGAAELLSPGEIRLAPGESYATPWAFFVWSDQGLDGLSSRLHAWMRARDSHPSTPRPVVLNTWEAVYFNHDLDRLKALADRAAEIGVERFVLDDGWFLGRRDDSAGLGDWYVDTQVWPDGLGPLVDYVRGKGMQFGLWFEPEMVNPDSDLARAHPDWLLVAPDRPARPWRRQQVLNLALPAVYDYLLERLDSLVSEYRIDYIKWDHNRDLMEAVPGVHGQTLAVYRLLDELRSRHPGLEIESCSSGGARVDLGVLEHTDRVWASDTNDAVERQRIQRWMGLLVPPELIGSHVGPPEAHTTGRFAELPFRCATALFDHAGLEWDLTGLSDSELAQLTAWISVYKRLRGLLHGGVTVRADHTDQGSLLHGVVGDGNAVFCYARLETSPDAVPARLRFPGLDADRRYTVTAIDELAPAEGRFVQQTPWIAEGVTLTGAVLGQVGVQAPLLGPGQAMVFELTAA</sequence>
<dbReference type="AlphaFoldDB" id="A0A7W9NKJ5"/>
<dbReference type="CDD" id="cd14791">
    <property type="entry name" value="GH36"/>
    <property type="match status" value="1"/>
</dbReference>
<dbReference type="GO" id="GO:0016052">
    <property type="term" value="P:carbohydrate catabolic process"/>
    <property type="evidence" value="ECO:0007669"/>
    <property type="project" value="InterPro"/>
</dbReference>
<dbReference type="InterPro" id="IPR031704">
    <property type="entry name" value="Glyco_hydro_36_N"/>
</dbReference>
<evidence type="ECO:0000256" key="1">
    <source>
        <dbReference type="ARBA" id="ARBA00001255"/>
    </source>
</evidence>
<dbReference type="InterPro" id="IPR017853">
    <property type="entry name" value="GH"/>
</dbReference>
<dbReference type="Proteomes" id="UP000585638">
    <property type="component" value="Unassembled WGS sequence"/>
</dbReference>
<dbReference type="Pfam" id="PF16874">
    <property type="entry name" value="Glyco_hydro_36C"/>
    <property type="match status" value="1"/>
</dbReference>
<comment type="catalytic activity">
    <reaction evidence="1">
        <text>Hydrolysis of terminal, non-reducing alpha-D-galactose residues in alpha-D-galactosides, including galactose oligosaccharides, galactomannans and galactolipids.</text>
        <dbReference type="EC" id="3.2.1.22"/>
    </reaction>
</comment>
<dbReference type="PANTHER" id="PTHR43053">
    <property type="entry name" value="GLYCOSIDASE FAMILY 31"/>
    <property type="match status" value="1"/>
</dbReference>
<evidence type="ECO:0000313" key="8">
    <source>
        <dbReference type="Proteomes" id="UP000585638"/>
    </source>
</evidence>
<dbReference type="Gene3D" id="3.20.20.70">
    <property type="entry name" value="Aldolase class I"/>
    <property type="match status" value="1"/>
</dbReference>
<evidence type="ECO:0000256" key="4">
    <source>
        <dbReference type="ARBA" id="ARBA00023295"/>
    </source>
</evidence>
<dbReference type="EC" id="3.2.1.22" evidence="2"/>
<dbReference type="InterPro" id="IPR013785">
    <property type="entry name" value="Aldolase_TIM"/>
</dbReference>
<dbReference type="PROSITE" id="PS00512">
    <property type="entry name" value="ALPHA_GALACTOSIDASE"/>
    <property type="match status" value="1"/>
</dbReference>
<dbReference type="InterPro" id="IPR002252">
    <property type="entry name" value="Glyco_hydro_36"/>
</dbReference>
<evidence type="ECO:0000313" key="7">
    <source>
        <dbReference type="EMBL" id="MBB5895734.1"/>
    </source>
</evidence>
<gene>
    <name evidence="7" type="ORF">BJ998_006930</name>
</gene>
<dbReference type="InterPro" id="IPR013780">
    <property type="entry name" value="Glyco_hydro_b"/>
</dbReference>
<dbReference type="InterPro" id="IPR038417">
    <property type="entry name" value="Alpga-gal_N_sf"/>
</dbReference>
<dbReference type="Pfam" id="PF02065">
    <property type="entry name" value="Melibiase"/>
    <property type="match status" value="1"/>
</dbReference>
<comment type="caution">
    <text evidence="7">The sequence shown here is derived from an EMBL/GenBank/DDBJ whole genome shotgun (WGS) entry which is preliminary data.</text>
</comment>
<keyword evidence="8" id="KW-1185">Reference proteome</keyword>
<dbReference type="Pfam" id="PF16875">
    <property type="entry name" value="Glyco_hydro_36N"/>
    <property type="match status" value="1"/>
</dbReference>
<keyword evidence="3 7" id="KW-0378">Hydrolase</keyword>